<evidence type="ECO:0000313" key="2">
    <source>
        <dbReference type="Proteomes" id="UP000046680"/>
    </source>
</evidence>
<name>A0A654U002_MYCTX</name>
<dbReference type="AlphaFoldDB" id="A0A654U002"/>
<sequence>MSMYSRVRASGLGNRCPYQPSTTCGPDTPSPRMCRPPDRWSSVSAAIAQAVGVRADSWITDVPSRTRCVDEPHQASGV</sequence>
<reference evidence="1 2" key="1">
    <citation type="submission" date="2015-03" db="EMBL/GenBank/DDBJ databases">
        <authorList>
            <consortium name="Pathogen Informatics"/>
        </authorList>
    </citation>
    <scope>NUCLEOTIDE SEQUENCE [LARGE SCALE GENOMIC DNA]</scope>
    <source>
        <strain evidence="1 2">C09601061</strain>
    </source>
</reference>
<dbReference type="EMBL" id="CGCX01000269">
    <property type="protein sequence ID" value="CFR71404.1"/>
    <property type="molecule type" value="Genomic_DNA"/>
</dbReference>
<evidence type="ECO:0000313" key="1">
    <source>
        <dbReference type="EMBL" id="CFR71404.1"/>
    </source>
</evidence>
<proteinExistence type="predicted"/>
<protein>
    <submittedName>
        <fullName evidence="1">Uncharacterized protein</fullName>
    </submittedName>
</protein>
<organism evidence="1 2">
    <name type="scientific">Mycobacterium tuberculosis</name>
    <dbReference type="NCBI Taxonomy" id="1773"/>
    <lineage>
        <taxon>Bacteria</taxon>
        <taxon>Bacillati</taxon>
        <taxon>Actinomycetota</taxon>
        <taxon>Actinomycetes</taxon>
        <taxon>Mycobacteriales</taxon>
        <taxon>Mycobacteriaceae</taxon>
        <taxon>Mycobacterium</taxon>
        <taxon>Mycobacterium tuberculosis complex</taxon>
    </lineage>
</organism>
<gene>
    <name evidence="1" type="ORF">ERS007657_01001</name>
</gene>
<accession>A0A654U002</accession>
<dbReference type="Proteomes" id="UP000046680">
    <property type="component" value="Unassembled WGS sequence"/>
</dbReference>